<evidence type="ECO:0000313" key="3">
    <source>
        <dbReference type="Proteomes" id="UP000438182"/>
    </source>
</evidence>
<feature type="domain" description="Enoyl reductase (ER)" evidence="1">
    <location>
        <begin position="11"/>
        <end position="327"/>
    </location>
</feature>
<dbReference type="Pfam" id="PF08240">
    <property type="entry name" value="ADH_N"/>
    <property type="match status" value="1"/>
</dbReference>
<dbReference type="SUPFAM" id="SSF51735">
    <property type="entry name" value="NAD(P)-binding Rossmann-fold domains"/>
    <property type="match status" value="1"/>
</dbReference>
<evidence type="ECO:0000313" key="2">
    <source>
        <dbReference type="EMBL" id="MWB98411.1"/>
    </source>
</evidence>
<dbReference type="SMART" id="SM00829">
    <property type="entry name" value="PKS_ER"/>
    <property type="match status" value="1"/>
</dbReference>
<dbReference type="Proteomes" id="UP000438182">
    <property type="component" value="Unassembled WGS sequence"/>
</dbReference>
<dbReference type="InterPro" id="IPR020843">
    <property type="entry name" value="ER"/>
</dbReference>
<sequence length="338" mass="35454">MQAFTVEQYGGAIGKAEVGAPAVGEHDVLVRIEASGLNQLDERIRTGDFKLILPFELPVVLGNDFAGTVVETGPAVTTFEPGDRVWARPDLHRPGTLAELIAVDESVLARMPETLGFADAAALPLTALTAWQAFVELGDVQPGQLVLIHGGAGAVGTVAIQIAKHLGARVATTASAADAEFLRGLGADVVIDYRTEDFTERVRDVDLVLDILGGENLLRSLRVLRPGGLAVGIAGPPDPAFARAIGANPALRLGVAALSRKVRSEAKRHGVRYSFLFVRADGAQLARIAELVDAGALRPFVGKAWPFEEAAAALDAMARGARGKQIVLVGSAERGEQG</sequence>
<protein>
    <submittedName>
        <fullName evidence="2">Zinc-binding dehydrogenase</fullName>
    </submittedName>
</protein>
<dbReference type="AlphaFoldDB" id="A0A6I4NW99"/>
<proteinExistence type="predicted"/>
<dbReference type="RefSeq" id="WP_160423752.1">
    <property type="nucleotide sequence ID" value="NZ_WSTA01000026.1"/>
</dbReference>
<dbReference type="InterPro" id="IPR013154">
    <property type="entry name" value="ADH-like_N"/>
</dbReference>
<reference evidence="2 3" key="1">
    <citation type="submission" date="2019-12" db="EMBL/GenBank/DDBJ databases">
        <authorList>
            <person name="Kim Y.S."/>
        </authorList>
    </citation>
    <scope>NUCLEOTIDE SEQUENCE [LARGE SCALE GENOMIC DNA]</scope>
    <source>
        <strain evidence="2 3">MMS17-SY077</strain>
    </source>
</reference>
<dbReference type="Gene3D" id="3.90.180.10">
    <property type="entry name" value="Medium-chain alcohol dehydrogenases, catalytic domain"/>
    <property type="match status" value="1"/>
</dbReference>
<evidence type="ECO:0000259" key="1">
    <source>
        <dbReference type="SMART" id="SM00829"/>
    </source>
</evidence>
<dbReference type="Pfam" id="PF13602">
    <property type="entry name" value="ADH_zinc_N_2"/>
    <property type="match status" value="1"/>
</dbReference>
<accession>A0A6I4NW99</accession>
<name>A0A6I4NW99_9MICO</name>
<dbReference type="InterPro" id="IPR050700">
    <property type="entry name" value="YIM1/Zinc_Alcohol_DH_Fams"/>
</dbReference>
<dbReference type="Gene3D" id="3.40.50.720">
    <property type="entry name" value="NAD(P)-binding Rossmann-like Domain"/>
    <property type="match status" value="1"/>
</dbReference>
<dbReference type="PANTHER" id="PTHR11695">
    <property type="entry name" value="ALCOHOL DEHYDROGENASE RELATED"/>
    <property type="match status" value="1"/>
</dbReference>
<gene>
    <name evidence="2" type="ORF">GB864_07605</name>
</gene>
<dbReference type="CDD" id="cd05289">
    <property type="entry name" value="MDR_like_2"/>
    <property type="match status" value="1"/>
</dbReference>
<dbReference type="InterPro" id="IPR011032">
    <property type="entry name" value="GroES-like_sf"/>
</dbReference>
<dbReference type="EMBL" id="WSTA01000026">
    <property type="protein sequence ID" value="MWB98411.1"/>
    <property type="molecule type" value="Genomic_DNA"/>
</dbReference>
<dbReference type="GO" id="GO:0016491">
    <property type="term" value="F:oxidoreductase activity"/>
    <property type="evidence" value="ECO:0007669"/>
    <property type="project" value="InterPro"/>
</dbReference>
<keyword evidence="3" id="KW-1185">Reference proteome</keyword>
<dbReference type="InterPro" id="IPR036291">
    <property type="entry name" value="NAD(P)-bd_dom_sf"/>
</dbReference>
<dbReference type="PANTHER" id="PTHR11695:SF294">
    <property type="entry name" value="RETICULON-4-INTERACTING PROTEIN 1, MITOCHONDRIAL"/>
    <property type="match status" value="1"/>
</dbReference>
<comment type="caution">
    <text evidence="2">The sequence shown here is derived from an EMBL/GenBank/DDBJ whole genome shotgun (WGS) entry which is preliminary data.</text>
</comment>
<organism evidence="2 3">
    <name type="scientific">Agromyces seonyuensis</name>
    <dbReference type="NCBI Taxonomy" id="2662446"/>
    <lineage>
        <taxon>Bacteria</taxon>
        <taxon>Bacillati</taxon>
        <taxon>Actinomycetota</taxon>
        <taxon>Actinomycetes</taxon>
        <taxon>Micrococcales</taxon>
        <taxon>Microbacteriaceae</taxon>
        <taxon>Agromyces</taxon>
    </lineage>
</organism>
<dbReference type="SUPFAM" id="SSF50129">
    <property type="entry name" value="GroES-like"/>
    <property type="match status" value="1"/>
</dbReference>